<reference evidence="3" key="1">
    <citation type="submission" date="2016-10" db="EMBL/GenBank/DDBJ databases">
        <authorList>
            <person name="Varghese N."/>
            <person name="Submissions S."/>
        </authorList>
    </citation>
    <scope>NUCLEOTIDE SEQUENCE [LARGE SCALE GENOMIC DNA]</scope>
    <source>
        <strain evidence="3">EPL6</strain>
    </source>
</reference>
<dbReference type="InterPro" id="IPR037401">
    <property type="entry name" value="SnoaL-like"/>
</dbReference>
<proteinExistence type="predicted"/>
<dbReference type="STRING" id="1527607.SAMN05428957_102440"/>
<dbReference type="OrthoDB" id="4571298at2"/>
<sequence length="156" mass="17321">MTTDIEQRLARLEALEAIRQLKARYLNACDLKEVETIRDCFATGPVEIDYEAVGRFEDRDSFVALYASLACQPRVRDSHHGANPEIELLDGGQRARGRWALAYFNLDTETGATRQLGVVYDDEYRCDGGVWKIVTTRSRILSAVGGQSSLPVAAPA</sequence>
<protein>
    <submittedName>
        <fullName evidence="2">SnoaL-like domain-containing protein</fullName>
    </submittedName>
</protein>
<dbReference type="Pfam" id="PF13577">
    <property type="entry name" value="SnoaL_4"/>
    <property type="match status" value="1"/>
</dbReference>
<name>A0A1G9QMV1_9BURK</name>
<evidence type="ECO:0000259" key="1">
    <source>
        <dbReference type="Pfam" id="PF13577"/>
    </source>
</evidence>
<dbReference type="Gene3D" id="3.10.450.50">
    <property type="match status" value="1"/>
</dbReference>
<dbReference type="Proteomes" id="UP000198552">
    <property type="component" value="Unassembled WGS sequence"/>
</dbReference>
<dbReference type="AlphaFoldDB" id="A0A1G9QMV1"/>
<dbReference type="SUPFAM" id="SSF54427">
    <property type="entry name" value="NTF2-like"/>
    <property type="match status" value="1"/>
</dbReference>
<organism evidence="2 3">
    <name type="scientific">Oryzisolibacter propanilivorax</name>
    <dbReference type="NCBI Taxonomy" id="1527607"/>
    <lineage>
        <taxon>Bacteria</taxon>
        <taxon>Pseudomonadati</taxon>
        <taxon>Pseudomonadota</taxon>
        <taxon>Betaproteobacteria</taxon>
        <taxon>Burkholderiales</taxon>
        <taxon>Comamonadaceae</taxon>
        <taxon>Oryzisolibacter</taxon>
    </lineage>
</organism>
<feature type="domain" description="SnoaL-like" evidence="1">
    <location>
        <begin position="11"/>
        <end position="136"/>
    </location>
</feature>
<gene>
    <name evidence="2" type="ORF">SAMN05428957_102440</name>
</gene>
<dbReference type="InterPro" id="IPR032710">
    <property type="entry name" value="NTF2-like_dom_sf"/>
</dbReference>
<evidence type="ECO:0000313" key="3">
    <source>
        <dbReference type="Proteomes" id="UP000198552"/>
    </source>
</evidence>
<evidence type="ECO:0000313" key="2">
    <source>
        <dbReference type="EMBL" id="SDM12303.1"/>
    </source>
</evidence>
<dbReference type="EMBL" id="FNHP01000002">
    <property type="protein sequence ID" value="SDM12303.1"/>
    <property type="molecule type" value="Genomic_DNA"/>
</dbReference>
<accession>A0A1G9QMV1</accession>
<dbReference type="RefSeq" id="WP_091567266.1">
    <property type="nucleotide sequence ID" value="NZ_FNHP01000002.1"/>
</dbReference>
<keyword evidence="3" id="KW-1185">Reference proteome</keyword>